<dbReference type="KEGG" id="pmrn:116957059"/>
<dbReference type="PANTHER" id="PTHR24149:SF14">
    <property type="entry name" value="ANKYRIN REPEAT DOMAIN 12"/>
    <property type="match status" value="1"/>
</dbReference>
<evidence type="ECO:0000313" key="2">
    <source>
        <dbReference type="Proteomes" id="UP001318040"/>
    </source>
</evidence>
<dbReference type="Proteomes" id="UP001318040">
    <property type="component" value="Chromosome 69"/>
</dbReference>
<accession>A0AAJ7UEA6</accession>
<dbReference type="AlphaFoldDB" id="A0AAJ7UEA6"/>
<feature type="region of interest" description="Disordered" evidence="1">
    <location>
        <begin position="97"/>
        <end position="145"/>
    </location>
</feature>
<gene>
    <name evidence="3" type="primary">LOC116957059</name>
</gene>
<evidence type="ECO:0000313" key="3">
    <source>
        <dbReference type="RefSeq" id="XP_032834868.1"/>
    </source>
</evidence>
<dbReference type="RefSeq" id="XP_032834868.1">
    <property type="nucleotide sequence ID" value="XM_032978977.1"/>
</dbReference>
<keyword evidence="2" id="KW-1185">Reference proteome</keyword>
<dbReference type="PANTHER" id="PTHR24149">
    <property type="entry name" value="ANKYRIN REPEAT DOMAIN-CONTAINING PROTEIN 12"/>
    <property type="match status" value="1"/>
</dbReference>
<sequence length="229" mass="26662">MTHTGAYVLHGKPYSRLQVPTFAPPPSLSEPLKELFRMQEAARRALRLQQLVEREKLVLSCEQEVLRVHCQAARRLAKQGLPLAAYAVLVHRDLASGERQEVEADEEEEADYEEEEEEEEEVVDEEVDDDEDLERSRRSRRRRRRRQQRQQQQRIPCVEDVEKRYENVKTAVLMRQQQEAAALSAVQRLEWLVRADEADGAAPRRHAEDVSDFYVPTVDVSDDFDLLPC</sequence>
<reference evidence="3" key="1">
    <citation type="submission" date="2025-08" db="UniProtKB">
        <authorList>
            <consortium name="RefSeq"/>
        </authorList>
    </citation>
    <scope>IDENTIFICATION</scope>
    <source>
        <tissue evidence="3">Sperm</tissue>
    </source>
</reference>
<protein>
    <submittedName>
        <fullName evidence="3">Ankyrin repeat domain-containing protein 11-like isoform X1</fullName>
    </submittedName>
</protein>
<dbReference type="InterPro" id="IPR053210">
    <property type="entry name" value="ANKRD12"/>
</dbReference>
<dbReference type="GO" id="GO:0005654">
    <property type="term" value="C:nucleoplasm"/>
    <property type="evidence" value="ECO:0007669"/>
    <property type="project" value="TreeGrafter"/>
</dbReference>
<name>A0AAJ7UEA6_PETMA</name>
<feature type="compositionally biased region" description="Acidic residues" evidence="1">
    <location>
        <begin position="103"/>
        <end position="133"/>
    </location>
</feature>
<organism evidence="2 3">
    <name type="scientific">Petromyzon marinus</name>
    <name type="common">Sea lamprey</name>
    <dbReference type="NCBI Taxonomy" id="7757"/>
    <lineage>
        <taxon>Eukaryota</taxon>
        <taxon>Metazoa</taxon>
        <taxon>Chordata</taxon>
        <taxon>Craniata</taxon>
        <taxon>Vertebrata</taxon>
        <taxon>Cyclostomata</taxon>
        <taxon>Hyperoartia</taxon>
        <taxon>Petromyzontiformes</taxon>
        <taxon>Petromyzontidae</taxon>
        <taxon>Petromyzon</taxon>
    </lineage>
</organism>
<proteinExistence type="predicted"/>
<evidence type="ECO:0000256" key="1">
    <source>
        <dbReference type="SAM" id="MobiDB-lite"/>
    </source>
</evidence>